<evidence type="ECO:0000256" key="1">
    <source>
        <dbReference type="ARBA" id="ARBA00022729"/>
    </source>
</evidence>
<evidence type="ECO:0000256" key="10">
    <source>
        <dbReference type="SAM" id="MobiDB-lite"/>
    </source>
</evidence>
<dbReference type="GO" id="GO:0030245">
    <property type="term" value="P:cellulose catabolic process"/>
    <property type="evidence" value="ECO:0007669"/>
    <property type="project" value="UniProtKB-KW"/>
</dbReference>
<feature type="active site" description="Proton donor" evidence="8">
    <location>
        <position position="474"/>
    </location>
</feature>
<evidence type="ECO:0000313" key="13">
    <source>
        <dbReference type="Proteomes" id="UP000217199"/>
    </source>
</evidence>
<feature type="domain" description="CBM1" evidence="11">
    <location>
        <begin position="271"/>
        <end position="307"/>
    </location>
</feature>
<name>A0A286UWH9_9AGAM</name>
<protein>
    <recommendedName>
        <fullName evidence="9">Glucanase</fullName>
        <ecNumber evidence="9">3.2.1.-</ecNumber>
    </recommendedName>
</protein>
<dbReference type="InterPro" id="IPR036434">
    <property type="entry name" value="Beta_cellobiohydrolase_sf"/>
</dbReference>
<evidence type="ECO:0000256" key="9">
    <source>
        <dbReference type="RuleBase" id="RU361186"/>
    </source>
</evidence>
<organism evidence="12 13">
    <name type="scientific">Pyrrhoderma noxium</name>
    <dbReference type="NCBI Taxonomy" id="2282107"/>
    <lineage>
        <taxon>Eukaryota</taxon>
        <taxon>Fungi</taxon>
        <taxon>Dikarya</taxon>
        <taxon>Basidiomycota</taxon>
        <taxon>Agaricomycotina</taxon>
        <taxon>Agaricomycetes</taxon>
        <taxon>Hymenochaetales</taxon>
        <taxon>Hymenochaetaceae</taxon>
        <taxon>Pyrrhoderma</taxon>
    </lineage>
</organism>
<keyword evidence="13" id="KW-1185">Reference proteome</keyword>
<sequence length="697" mass="75825">MNSFDDEIESILYICREVSVYKIPPLKANEGHRAQDWGDLAAPLWKGRLRIVEKSEGATMKFEDATTGDLFAKTSYDPRKPPVEAVLDSSRYFVVRLEDEGKKAYIGLGFAERTDSFDFNVSMQDYTKRYFARQNPPSPTEEKTFREQLIGFSQYQLLWWFRTSTPPSSSELIVSSSLEYFTYMTHQIDITSHTVFVPSSGVSFMRCPQICTSIWKKEWMLSPMSFRTKLPINLRNFVLSTVVQFLESWYKVMSKFAALASLIALLPLVSAQQSVYGQCGGIGWTGATTCVSGSVCTVLNDYYSQCLPGAASTSAPASTTTVPTSPTTTVSGTTSAPSSSSTPIAGNPFESCSLYLSPYYADEVSAAVQQISDSTLAAKAAKVADIPTFIWLDSVSKVPSLDTYMADAATQSGCTIVPIVVYDLPNRDCHAKASNGEFLISENGVANYENYIDQIAEIIAKYPSVKVVAVIEPDSLANLVTNLSDSNCANAKDAYLTCTNYALTKLSAVGVTSYLDAGHAGWLGWTSNLGPAAQLFAQVYETAGKPAQVRGLATNVANYNALRAASPDPITQGDPNYDEIHYIEALGPMLESSGFPAHFIVDQGRSGQQNLRQQWGDWCNIKGAGFGTRPTTDTGSDLIDSIVWVKPGGESDGTSNSSSPRYDSTCSLSDATIPAPEAGTWFQTYFETLVSQANPSL</sequence>
<dbReference type="InterPro" id="IPR000254">
    <property type="entry name" value="CBD"/>
</dbReference>
<dbReference type="PROSITE" id="PS00562">
    <property type="entry name" value="CBM1_1"/>
    <property type="match status" value="1"/>
</dbReference>
<keyword evidence="6 9" id="KW-0326">Glycosidase</keyword>
<dbReference type="Pfam" id="PF07933">
    <property type="entry name" value="DUF1681"/>
    <property type="match status" value="1"/>
</dbReference>
<dbReference type="Gene3D" id="2.30.29.30">
    <property type="entry name" value="Pleckstrin-homology domain (PH domain)/Phosphotyrosine-binding domain (PTB)"/>
    <property type="match status" value="1"/>
</dbReference>
<accession>A0A286UWH9</accession>
<dbReference type="Pfam" id="PF00734">
    <property type="entry name" value="CBM_1"/>
    <property type="match status" value="1"/>
</dbReference>
<reference evidence="12 13" key="1">
    <citation type="journal article" date="2017" name="Mol. Ecol.">
        <title>Comparative and population genomic landscape of Phellinus noxius: A hypervariable fungus causing root rot in trees.</title>
        <authorList>
            <person name="Chung C.L."/>
            <person name="Lee T.J."/>
            <person name="Akiba M."/>
            <person name="Lee H.H."/>
            <person name="Kuo T.H."/>
            <person name="Liu D."/>
            <person name="Ke H.M."/>
            <person name="Yokoi T."/>
            <person name="Roa M.B."/>
            <person name="Lu M.J."/>
            <person name="Chang Y.Y."/>
            <person name="Ann P.J."/>
            <person name="Tsai J.N."/>
            <person name="Chen C.Y."/>
            <person name="Tzean S.S."/>
            <person name="Ota Y."/>
            <person name="Hattori T."/>
            <person name="Sahashi N."/>
            <person name="Liou R.F."/>
            <person name="Kikuchi T."/>
            <person name="Tsai I.J."/>
        </authorList>
    </citation>
    <scope>NUCLEOTIDE SEQUENCE [LARGE SCALE GENOMIC DNA]</scope>
    <source>
        <strain evidence="12 13">FFPRI411160</strain>
    </source>
</reference>
<dbReference type="PANTHER" id="PTHR34876:SF4">
    <property type="entry name" value="1,4-BETA-D-GLUCAN CELLOBIOHYDROLASE C-RELATED"/>
    <property type="match status" value="1"/>
</dbReference>
<dbReference type="CDD" id="cd13228">
    <property type="entry name" value="PHear_NECAP"/>
    <property type="match status" value="1"/>
</dbReference>
<dbReference type="PROSITE" id="PS51164">
    <property type="entry name" value="CBM1_2"/>
    <property type="match status" value="1"/>
</dbReference>
<evidence type="ECO:0000256" key="6">
    <source>
        <dbReference type="ARBA" id="ARBA00023295"/>
    </source>
</evidence>
<comment type="caution">
    <text evidence="12">The sequence shown here is derived from an EMBL/GenBank/DDBJ whole genome shotgun (WGS) entry which is preliminary data.</text>
</comment>
<feature type="compositionally biased region" description="Polar residues" evidence="10">
    <location>
        <begin position="652"/>
        <end position="664"/>
    </location>
</feature>
<dbReference type="EC" id="3.2.1.-" evidence="9"/>
<dbReference type="InterPro" id="IPR001524">
    <property type="entry name" value="Glyco_hydro_6_CS"/>
</dbReference>
<evidence type="ECO:0000313" key="12">
    <source>
        <dbReference type="EMBL" id="PAV23805.1"/>
    </source>
</evidence>
<dbReference type="SUPFAM" id="SSF51989">
    <property type="entry name" value="Glycosyl hydrolases family 6, cellulases"/>
    <property type="match status" value="1"/>
</dbReference>
<keyword evidence="5 9" id="KW-0119">Carbohydrate metabolism</keyword>
<keyword evidence="1" id="KW-0732">Signal</keyword>
<dbReference type="Proteomes" id="UP000217199">
    <property type="component" value="Unassembled WGS sequence"/>
</dbReference>
<gene>
    <name evidence="12" type="ORF">PNOK_0087300</name>
</gene>
<feature type="region of interest" description="Disordered" evidence="10">
    <location>
        <begin position="645"/>
        <end position="664"/>
    </location>
</feature>
<dbReference type="EMBL" id="NBII01000001">
    <property type="protein sequence ID" value="PAV23805.1"/>
    <property type="molecule type" value="Genomic_DNA"/>
</dbReference>
<keyword evidence="4" id="KW-1015">Disulfide bond</keyword>
<dbReference type="PANTHER" id="PTHR34876">
    <property type="match status" value="1"/>
</dbReference>
<dbReference type="GO" id="GO:0004553">
    <property type="term" value="F:hydrolase activity, hydrolyzing O-glycosyl compounds"/>
    <property type="evidence" value="ECO:0007669"/>
    <property type="project" value="InterPro"/>
</dbReference>
<dbReference type="SMART" id="SM00236">
    <property type="entry name" value="fCBD"/>
    <property type="match status" value="1"/>
</dbReference>
<keyword evidence="2 9" id="KW-0378">Hydrolase</keyword>
<dbReference type="GO" id="GO:0006897">
    <property type="term" value="P:endocytosis"/>
    <property type="evidence" value="ECO:0007669"/>
    <property type="project" value="InterPro"/>
</dbReference>
<dbReference type="PROSITE" id="PS00656">
    <property type="entry name" value="GLYCOSYL_HYDROL_F6_2"/>
    <property type="match status" value="1"/>
</dbReference>
<dbReference type="InterPro" id="IPR011993">
    <property type="entry name" value="PH-like_dom_sf"/>
</dbReference>
<dbReference type="GO" id="GO:0016020">
    <property type="term" value="C:membrane"/>
    <property type="evidence" value="ECO:0007669"/>
    <property type="project" value="InterPro"/>
</dbReference>
<dbReference type="SUPFAM" id="SSF57180">
    <property type="entry name" value="Cellulose-binding domain"/>
    <property type="match status" value="1"/>
</dbReference>
<dbReference type="AlphaFoldDB" id="A0A286UWH9"/>
<dbReference type="STRING" id="2282107.A0A286UWH9"/>
<proteinExistence type="inferred from homology"/>
<dbReference type="GO" id="GO:0005576">
    <property type="term" value="C:extracellular region"/>
    <property type="evidence" value="ECO:0007669"/>
    <property type="project" value="InterPro"/>
</dbReference>
<dbReference type="PRINTS" id="PR00733">
    <property type="entry name" value="GLHYDRLASE6"/>
</dbReference>
<dbReference type="SUPFAM" id="SSF50729">
    <property type="entry name" value="PH domain-like"/>
    <property type="match status" value="1"/>
</dbReference>
<comment type="similarity">
    <text evidence="9">Belongs to the glycosyl hydrolase family 6.</text>
</comment>
<keyword evidence="3 9" id="KW-0136">Cellulose degradation</keyword>
<dbReference type="Gene3D" id="3.20.20.40">
    <property type="entry name" value="1, 4-beta cellobiohydrolase"/>
    <property type="match status" value="1"/>
</dbReference>
<evidence type="ECO:0000256" key="4">
    <source>
        <dbReference type="ARBA" id="ARBA00023157"/>
    </source>
</evidence>
<dbReference type="GO" id="GO:0030248">
    <property type="term" value="F:cellulose binding"/>
    <property type="evidence" value="ECO:0007669"/>
    <property type="project" value="InterPro"/>
</dbReference>
<evidence type="ECO:0000256" key="7">
    <source>
        <dbReference type="ARBA" id="ARBA00023326"/>
    </source>
</evidence>
<evidence type="ECO:0000256" key="3">
    <source>
        <dbReference type="ARBA" id="ARBA00023001"/>
    </source>
</evidence>
<evidence type="ECO:0000256" key="8">
    <source>
        <dbReference type="PROSITE-ProRule" id="PRU10057"/>
    </source>
</evidence>
<dbReference type="OrthoDB" id="64893at2759"/>
<dbReference type="InterPro" id="IPR012466">
    <property type="entry name" value="NECAP_PHear"/>
</dbReference>
<dbReference type="Pfam" id="PF01341">
    <property type="entry name" value="Glyco_hydro_6"/>
    <property type="match status" value="1"/>
</dbReference>
<dbReference type="InParanoid" id="A0A286UWH9"/>
<dbReference type="InterPro" id="IPR016288">
    <property type="entry name" value="Beta_cellobiohydrolase"/>
</dbReference>
<keyword evidence="7 9" id="KW-0624">Polysaccharide degradation</keyword>
<dbReference type="FunFam" id="3.20.20.40:FF:000001">
    <property type="entry name" value="Glucanase"/>
    <property type="match status" value="1"/>
</dbReference>
<evidence type="ECO:0000256" key="5">
    <source>
        <dbReference type="ARBA" id="ARBA00023277"/>
    </source>
</evidence>
<feature type="region of interest" description="Disordered" evidence="10">
    <location>
        <begin position="311"/>
        <end position="343"/>
    </location>
</feature>
<evidence type="ECO:0000259" key="11">
    <source>
        <dbReference type="PROSITE" id="PS51164"/>
    </source>
</evidence>
<dbReference type="InterPro" id="IPR035971">
    <property type="entry name" value="CBD_sf"/>
</dbReference>
<evidence type="ECO:0000256" key="2">
    <source>
        <dbReference type="ARBA" id="ARBA00022801"/>
    </source>
</evidence>